<gene>
    <name evidence="2" type="ORF">UFOPK1788_00590</name>
</gene>
<keyword evidence="1" id="KW-1133">Transmembrane helix</keyword>
<organism evidence="2">
    <name type="scientific">freshwater metagenome</name>
    <dbReference type="NCBI Taxonomy" id="449393"/>
    <lineage>
        <taxon>unclassified sequences</taxon>
        <taxon>metagenomes</taxon>
        <taxon>ecological metagenomes</taxon>
    </lineage>
</organism>
<dbReference type="EMBL" id="CAEZUE010000062">
    <property type="protein sequence ID" value="CAB4592159.1"/>
    <property type="molecule type" value="Genomic_DNA"/>
</dbReference>
<evidence type="ECO:0000313" key="2">
    <source>
        <dbReference type="EMBL" id="CAB4592159.1"/>
    </source>
</evidence>
<accession>A0A6J6FWS7</accession>
<keyword evidence="1" id="KW-0472">Membrane</keyword>
<sequence>MAKSYKRELSELGNASGAVASNAGKILADAARLAARYSRDEIAPRARSEYSEHLVPLIASGLAASRRYLGGKVVPAKRSMGFGGFVLAGLGVALVAGVAYVAWQTLRTDDGAWTNDDFDVD</sequence>
<keyword evidence="1" id="KW-0812">Transmembrane</keyword>
<dbReference type="AlphaFoldDB" id="A0A6J6FWS7"/>
<reference evidence="2" key="1">
    <citation type="submission" date="2020-05" db="EMBL/GenBank/DDBJ databases">
        <authorList>
            <person name="Chiriac C."/>
            <person name="Salcher M."/>
            <person name="Ghai R."/>
            <person name="Kavagutti S V."/>
        </authorList>
    </citation>
    <scope>NUCLEOTIDE SEQUENCE</scope>
</reference>
<name>A0A6J6FWS7_9ZZZZ</name>
<proteinExistence type="predicted"/>
<feature type="transmembrane region" description="Helical" evidence="1">
    <location>
        <begin position="82"/>
        <end position="103"/>
    </location>
</feature>
<evidence type="ECO:0000256" key="1">
    <source>
        <dbReference type="SAM" id="Phobius"/>
    </source>
</evidence>
<protein>
    <submittedName>
        <fullName evidence="2">Unannotated protein</fullName>
    </submittedName>
</protein>